<dbReference type="InterPro" id="IPR011010">
    <property type="entry name" value="DNA_brk_join_enz"/>
</dbReference>
<evidence type="ECO:0000256" key="3">
    <source>
        <dbReference type="SAM" id="MobiDB-lite"/>
    </source>
</evidence>
<dbReference type="InterPro" id="IPR013762">
    <property type="entry name" value="Integrase-like_cat_sf"/>
</dbReference>
<dbReference type="GO" id="GO:0003677">
    <property type="term" value="F:DNA binding"/>
    <property type="evidence" value="ECO:0007669"/>
    <property type="project" value="UniProtKB-KW"/>
</dbReference>
<sequence>MITSNTRQPKLNAPLIRTPAKISLAPHPKAFSPHPSPLCPNVPAKDRLRFWVPSSQPSPTQSGTQSPSPVNAQLDPEVEHIKNLRERAWDESTRATYGSGLIMFHYFCNTKKVPEDERAPLSQDLLTAFISALAGAYSSSMIVNYISGVRAWHLLHGLGWVVDKVALDVLIWGVQNAAPPESKKPKRAPFTINDILAIKRNLALNTPLHAAIFACLTTAFYATARLGELTVPTLKSFEAIRHVKLSNVRTETDRNGLTSTIFHIPYTKVAKFAGEDISWSKQADQTDPLGALNNHLQVNQPSPHEHLFGHTHRKVRRPLSKRLFTDTVKAAMKQAGMEPKQAHGIRIGSTLEYLLRGVPFDVMKVKGRWASNAFEEYLTKHAQILAPYMQERPDLHLPFLQRTIPPRFPRAGRCHK</sequence>
<comment type="caution">
    <text evidence="4">The sequence shown here is derived from an EMBL/GenBank/DDBJ whole genome shotgun (WGS) entry which is preliminary data.</text>
</comment>
<dbReference type="PANTHER" id="PTHR34605:SF3">
    <property type="entry name" value="P CELL-TYPE AGGLUTINATION PROTEIN MAP4-LIKE-RELATED"/>
    <property type="match status" value="1"/>
</dbReference>
<dbReference type="PANTHER" id="PTHR34605">
    <property type="entry name" value="PHAGE_INTEGRASE DOMAIN-CONTAINING PROTEIN"/>
    <property type="match status" value="1"/>
</dbReference>
<dbReference type="InterPro" id="IPR010998">
    <property type="entry name" value="Integrase_recombinase_N"/>
</dbReference>
<dbReference type="Gene3D" id="1.10.150.130">
    <property type="match status" value="1"/>
</dbReference>
<organism evidence="4 5">
    <name type="scientific">Macrolepiota fuliginosa MF-IS2</name>
    <dbReference type="NCBI Taxonomy" id="1400762"/>
    <lineage>
        <taxon>Eukaryota</taxon>
        <taxon>Fungi</taxon>
        <taxon>Dikarya</taxon>
        <taxon>Basidiomycota</taxon>
        <taxon>Agaricomycotina</taxon>
        <taxon>Agaricomycetes</taxon>
        <taxon>Agaricomycetidae</taxon>
        <taxon>Agaricales</taxon>
        <taxon>Agaricineae</taxon>
        <taxon>Agaricaceae</taxon>
        <taxon>Macrolepiota</taxon>
    </lineage>
</organism>
<dbReference type="SUPFAM" id="SSF56349">
    <property type="entry name" value="DNA breaking-rejoining enzymes"/>
    <property type="match status" value="1"/>
</dbReference>
<evidence type="ECO:0000256" key="1">
    <source>
        <dbReference type="ARBA" id="ARBA00023125"/>
    </source>
</evidence>
<keyword evidence="1" id="KW-0238">DNA-binding</keyword>
<dbReference type="Gene3D" id="1.10.443.10">
    <property type="entry name" value="Intergrase catalytic core"/>
    <property type="match status" value="1"/>
</dbReference>
<dbReference type="EMBL" id="MU151472">
    <property type="protein sequence ID" value="KAF9443454.1"/>
    <property type="molecule type" value="Genomic_DNA"/>
</dbReference>
<dbReference type="InterPro" id="IPR052925">
    <property type="entry name" value="Phage_Integrase-like_Recomb"/>
</dbReference>
<gene>
    <name evidence="4" type="ORF">P691DRAFT_679483</name>
</gene>
<dbReference type="GO" id="GO:0006310">
    <property type="term" value="P:DNA recombination"/>
    <property type="evidence" value="ECO:0007669"/>
    <property type="project" value="UniProtKB-KW"/>
</dbReference>
<evidence type="ECO:0000313" key="5">
    <source>
        <dbReference type="Proteomes" id="UP000807342"/>
    </source>
</evidence>
<feature type="region of interest" description="Disordered" evidence="3">
    <location>
        <begin position="51"/>
        <end position="72"/>
    </location>
</feature>
<protein>
    <recommendedName>
        <fullName evidence="6">DNA breaking-rejoining enzyme</fullName>
    </recommendedName>
</protein>
<evidence type="ECO:0000256" key="2">
    <source>
        <dbReference type="ARBA" id="ARBA00023172"/>
    </source>
</evidence>
<accession>A0A9P6BZA6</accession>
<keyword evidence="5" id="KW-1185">Reference proteome</keyword>
<proteinExistence type="predicted"/>
<dbReference type="Proteomes" id="UP000807342">
    <property type="component" value="Unassembled WGS sequence"/>
</dbReference>
<dbReference type="GO" id="GO:0015074">
    <property type="term" value="P:DNA integration"/>
    <property type="evidence" value="ECO:0007669"/>
    <property type="project" value="InterPro"/>
</dbReference>
<feature type="compositionally biased region" description="Low complexity" evidence="3">
    <location>
        <begin position="53"/>
        <end position="69"/>
    </location>
</feature>
<reference evidence="4" key="1">
    <citation type="submission" date="2020-11" db="EMBL/GenBank/DDBJ databases">
        <authorList>
            <consortium name="DOE Joint Genome Institute"/>
            <person name="Ahrendt S."/>
            <person name="Riley R."/>
            <person name="Andreopoulos W."/>
            <person name="Labutti K."/>
            <person name="Pangilinan J."/>
            <person name="Ruiz-Duenas F.J."/>
            <person name="Barrasa J.M."/>
            <person name="Sanchez-Garcia M."/>
            <person name="Camarero S."/>
            <person name="Miyauchi S."/>
            <person name="Serrano A."/>
            <person name="Linde D."/>
            <person name="Babiker R."/>
            <person name="Drula E."/>
            <person name="Ayuso-Fernandez I."/>
            <person name="Pacheco R."/>
            <person name="Padilla G."/>
            <person name="Ferreira P."/>
            <person name="Barriuso J."/>
            <person name="Kellner H."/>
            <person name="Castanera R."/>
            <person name="Alfaro M."/>
            <person name="Ramirez L."/>
            <person name="Pisabarro A.G."/>
            <person name="Kuo A."/>
            <person name="Tritt A."/>
            <person name="Lipzen A."/>
            <person name="He G."/>
            <person name="Yan M."/>
            <person name="Ng V."/>
            <person name="Cullen D."/>
            <person name="Martin F."/>
            <person name="Rosso M.-N."/>
            <person name="Henrissat B."/>
            <person name="Hibbett D."/>
            <person name="Martinez A.T."/>
            <person name="Grigoriev I.V."/>
        </authorList>
    </citation>
    <scope>NUCLEOTIDE SEQUENCE</scope>
    <source>
        <strain evidence="4">MF-IS2</strain>
    </source>
</reference>
<dbReference type="AlphaFoldDB" id="A0A9P6BZA6"/>
<dbReference type="SUPFAM" id="SSF47823">
    <property type="entry name" value="lambda integrase-like, N-terminal domain"/>
    <property type="match status" value="1"/>
</dbReference>
<dbReference type="OrthoDB" id="2678913at2759"/>
<evidence type="ECO:0008006" key="6">
    <source>
        <dbReference type="Google" id="ProtNLM"/>
    </source>
</evidence>
<keyword evidence="2" id="KW-0233">DNA recombination</keyword>
<evidence type="ECO:0000313" key="4">
    <source>
        <dbReference type="EMBL" id="KAF9443454.1"/>
    </source>
</evidence>
<name>A0A9P6BZA6_9AGAR</name>